<keyword evidence="3" id="KW-0862">Zinc</keyword>
<sequence length="860" mass="93095">MPRQHLTPNACLVCRKKRTKCDGQIPCRRCRSRGEDCSYEDKKWRTKDHLRSEIERLRAEQRQGEAVIQALVDNKPDQWEVVQDRMRADESPDAIAEWIRSLRGLPDSSQTHRGLFGSTPASGLNNFIPTPFQSQFNPTMPGIGSVPTGSFPEAGSDVLDAFTTNNGPGNVGNGGTNICHVTSAMEGASRPSFSADLVAPGDRISLQKHGTFVCPSLSPTDNSSHTMNHPLDMAGPAACRLVPNLTPYGPPVRIWTTVTSDKHLVQRLLSRFFSGLFPCLSLISYAQFIHDFEEGTARYCSEALVNAILGTACRLFNATSQLISRISFGDAFVGEAKRLLAAEDSHVNLPSIQALAILALGEMSQGNDEEAETLLRESVRALVHLVLEARDLDGKENEDFRVVRALAYCGVFSLMRFLRLLTGDLEPKVGPLFIRLQPNSASLDEDTPQTRVERGIALQTQFFAELRFCPPSSRFIFEVMETAHTFLSYNYSRAMTASDLESAYDRCVCSYRQFLESLAPASSPSQDTLLAQIWYHFCMLSLMRPFVSNSNNLVDGTTPKLSGGARPSVICHRASEAIISLTGTYQARNFIAYLPPLLPYMVFTAVLFELTLTASPVLCQQGLTDSPSSLSPLIGYQSPIQAASKPGTRWSQLPQASAPRPGFCSSDSEPVSPASTRQANQTTHRRASGVSTISTGFSSSEQSRRPSGCSFLSGTPLDQDEISTSDTESDLFPVFSSQPSDLVTVGSLQLASLSARHLGAAEASRLLRGLGNIRDVAEVRLNLAALTASLPFPAVEFGTSILLTGLGLQKVPVASVVPGASTFCGGLSPMSVPKVESTKSLTGDVSSAQLPTSLQQAPGP</sequence>
<dbReference type="InterPro" id="IPR036864">
    <property type="entry name" value="Zn2-C6_fun-type_DNA-bd_sf"/>
</dbReference>
<keyword evidence="11" id="KW-1185">Reference proteome</keyword>
<dbReference type="Pfam" id="PF04082">
    <property type="entry name" value="Fungal_trans"/>
    <property type="match status" value="1"/>
</dbReference>
<evidence type="ECO:0000256" key="3">
    <source>
        <dbReference type="ARBA" id="ARBA00022833"/>
    </source>
</evidence>
<dbReference type="SUPFAM" id="SSF57701">
    <property type="entry name" value="Zn2/Cys6 DNA-binding domain"/>
    <property type="match status" value="1"/>
</dbReference>
<evidence type="ECO:0000256" key="4">
    <source>
        <dbReference type="ARBA" id="ARBA00023015"/>
    </source>
</evidence>
<accession>A0ABR0F7T8</accession>
<feature type="region of interest" description="Disordered" evidence="8">
    <location>
        <begin position="645"/>
        <end position="725"/>
    </location>
</feature>
<keyword evidence="4" id="KW-0805">Transcription regulation</keyword>
<dbReference type="PROSITE" id="PS50048">
    <property type="entry name" value="ZN2_CY6_FUNGAL_2"/>
    <property type="match status" value="1"/>
</dbReference>
<dbReference type="CDD" id="cd00067">
    <property type="entry name" value="GAL4"/>
    <property type="match status" value="1"/>
</dbReference>
<dbReference type="RefSeq" id="XP_062729041.1">
    <property type="nucleotide sequence ID" value="XM_062881585.1"/>
</dbReference>
<evidence type="ECO:0000256" key="7">
    <source>
        <dbReference type="ARBA" id="ARBA00023242"/>
    </source>
</evidence>
<dbReference type="CDD" id="cd12148">
    <property type="entry name" value="fungal_TF_MHR"/>
    <property type="match status" value="1"/>
</dbReference>
<keyword evidence="2" id="KW-0479">Metal-binding</keyword>
<evidence type="ECO:0000256" key="1">
    <source>
        <dbReference type="ARBA" id="ARBA00004123"/>
    </source>
</evidence>
<evidence type="ECO:0000259" key="9">
    <source>
        <dbReference type="PROSITE" id="PS50048"/>
    </source>
</evidence>
<dbReference type="Pfam" id="PF00172">
    <property type="entry name" value="Zn_clus"/>
    <property type="match status" value="1"/>
</dbReference>
<organism evidence="10 11">
    <name type="scientific">Podospora bellae-mahoneyi</name>
    <dbReference type="NCBI Taxonomy" id="2093777"/>
    <lineage>
        <taxon>Eukaryota</taxon>
        <taxon>Fungi</taxon>
        <taxon>Dikarya</taxon>
        <taxon>Ascomycota</taxon>
        <taxon>Pezizomycotina</taxon>
        <taxon>Sordariomycetes</taxon>
        <taxon>Sordariomycetidae</taxon>
        <taxon>Sordariales</taxon>
        <taxon>Podosporaceae</taxon>
        <taxon>Podospora</taxon>
    </lineage>
</organism>
<feature type="compositionally biased region" description="Polar residues" evidence="8">
    <location>
        <begin position="689"/>
        <end position="701"/>
    </location>
</feature>
<dbReference type="InterPro" id="IPR007219">
    <property type="entry name" value="XnlR_reg_dom"/>
</dbReference>
<evidence type="ECO:0000256" key="5">
    <source>
        <dbReference type="ARBA" id="ARBA00023125"/>
    </source>
</evidence>
<dbReference type="InterPro" id="IPR001138">
    <property type="entry name" value="Zn2Cys6_DnaBD"/>
</dbReference>
<evidence type="ECO:0000256" key="6">
    <source>
        <dbReference type="ARBA" id="ARBA00023163"/>
    </source>
</evidence>
<feature type="domain" description="Zn(2)-C6 fungal-type" evidence="9">
    <location>
        <begin position="10"/>
        <end position="39"/>
    </location>
</feature>
<protein>
    <recommendedName>
        <fullName evidence="9">Zn(2)-C6 fungal-type domain-containing protein</fullName>
    </recommendedName>
</protein>
<dbReference type="InterPro" id="IPR051615">
    <property type="entry name" value="Transcr_Regulatory_Elem"/>
</dbReference>
<keyword evidence="7" id="KW-0539">Nucleus</keyword>
<dbReference type="PANTHER" id="PTHR31313">
    <property type="entry name" value="TY1 ENHANCER ACTIVATOR"/>
    <property type="match status" value="1"/>
</dbReference>
<evidence type="ECO:0000256" key="2">
    <source>
        <dbReference type="ARBA" id="ARBA00022723"/>
    </source>
</evidence>
<evidence type="ECO:0000313" key="10">
    <source>
        <dbReference type="EMBL" id="KAK4640065.1"/>
    </source>
</evidence>
<dbReference type="SMART" id="SM00066">
    <property type="entry name" value="GAL4"/>
    <property type="match status" value="1"/>
</dbReference>
<dbReference type="PROSITE" id="PS00463">
    <property type="entry name" value="ZN2_CY6_FUNGAL_1"/>
    <property type="match status" value="1"/>
</dbReference>
<dbReference type="PANTHER" id="PTHR31313:SF4">
    <property type="entry name" value="CONIDIAL DEVELOPMENT PROTEIN FLUFFY"/>
    <property type="match status" value="1"/>
</dbReference>
<evidence type="ECO:0000256" key="8">
    <source>
        <dbReference type="SAM" id="MobiDB-lite"/>
    </source>
</evidence>
<reference evidence="10 11" key="1">
    <citation type="journal article" date="2023" name="bioRxiv">
        <title>High-quality genome assemblies of four members of thePodospora anserinaspecies complex.</title>
        <authorList>
            <person name="Ament-Velasquez S.L."/>
            <person name="Vogan A.A."/>
            <person name="Wallerman O."/>
            <person name="Hartmann F."/>
            <person name="Gautier V."/>
            <person name="Silar P."/>
            <person name="Giraud T."/>
            <person name="Johannesson H."/>
        </authorList>
    </citation>
    <scope>NUCLEOTIDE SEQUENCE [LARGE SCALE GENOMIC DNA]</scope>
    <source>
        <strain evidence="10 11">CBS 112042</strain>
    </source>
</reference>
<comment type="caution">
    <text evidence="10">The sequence shown here is derived from an EMBL/GenBank/DDBJ whole genome shotgun (WGS) entry which is preliminary data.</text>
</comment>
<keyword evidence="5" id="KW-0238">DNA-binding</keyword>
<proteinExistence type="predicted"/>
<evidence type="ECO:0000313" key="11">
    <source>
        <dbReference type="Proteomes" id="UP001322138"/>
    </source>
</evidence>
<gene>
    <name evidence="10" type="ORF">QC761_611860</name>
</gene>
<feature type="region of interest" description="Disordered" evidence="8">
    <location>
        <begin position="838"/>
        <end position="860"/>
    </location>
</feature>
<name>A0ABR0F7T8_9PEZI</name>
<feature type="compositionally biased region" description="Polar residues" evidence="8">
    <location>
        <begin position="665"/>
        <end position="682"/>
    </location>
</feature>
<dbReference type="Proteomes" id="UP001322138">
    <property type="component" value="Unassembled WGS sequence"/>
</dbReference>
<keyword evidence="6" id="KW-0804">Transcription</keyword>
<dbReference type="EMBL" id="JAFFGZ010000008">
    <property type="protein sequence ID" value="KAK4640065.1"/>
    <property type="molecule type" value="Genomic_DNA"/>
</dbReference>
<comment type="subcellular location">
    <subcellularLocation>
        <location evidence="1">Nucleus</location>
    </subcellularLocation>
</comment>
<dbReference type="Gene3D" id="4.10.240.10">
    <property type="entry name" value="Zn(2)-C6 fungal-type DNA-binding domain"/>
    <property type="match status" value="1"/>
</dbReference>
<dbReference type="GeneID" id="87901067"/>